<feature type="compositionally biased region" description="Pro residues" evidence="1">
    <location>
        <begin position="255"/>
        <end position="275"/>
    </location>
</feature>
<feature type="compositionally biased region" description="Pro residues" evidence="1">
    <location>
        <begin position="178"/>
        <end position="200"/>
    </location>
</feature>
<dbReference type="Gramene" id="HORVU.MOREX.r3.5HG0487540.1">
    <property type="protein sequence ID" value="HORVU.MOREX.r3.5HG0487540.1.CDS1"/>
    <property type="gene ID" value="HORVU.MOREX.r3.5HG0487540"/>
</dbReference>
<evidence type="ECO:0000313" key="5">
    <source>
        <dbReference type="Proteomes" id="UP000011116"/>
    </source>
</evidence>
<dbReference type="GO" id="GO:0005783">
    <property type="term" value="C:endoplasmic reticulum"/>
    <property type="evidence" value="ECO:0007669"/>
    <property type="project" value="UniProtKB-ARBA"/>
</dbReference>
<dbReference type="CDD" id="cd06257">
    <property type="entry name" value="DnaJ"/>
    <property type="match status" value="1"/>
</dbReference>
<dbReference type="PaxDb" id="4513-MLOC_77004.1"/>
<name>F2EE47_HORVV</name>
<protein>
    <submittedName>
        <fullName evidence="3">Predicted protein</fullName>
    </submittedName>
</protein>
<reference evidence="4" key="3">
    <citation type="submission" date="2020-10" db="EMBL/GenBank/DDBJ databases">
        <authorList>
            <person name="Scholz U."/>
            <person name="Mascher M."/>
            <person name="Fiebig A."/>
        </authorList>
    </citation>
    <scope>NUCLEOTIDE SEQUENCE [LARGE SCALE GENOMIC DNA]</scope>
    <source>
        <strain evidence="4">cv. Morex</strain>
    </source>
</reference>
<dbReference type="OrthoDB" id="10250354at2759"/>
<dbReference type="SUPFAM" id="SSF46565">
    <property type="entry name" value="Chaperone J-domain"/>
    <property type="match status" value="1"/>
</dbReference>
<reference evidence="4" key="4">
    <citation type="submission" date="2022-01" db="UniProtKB">
        <authorList>
            <consortium name="EnsemblPlants"/>
        </authorList>
    </citation>
    <scope>IDENTIFICATION</scope>
    <source>
        <strain evidence="4">subsp. vulgare</strain>
    </source>
</reference>
<dbReference type="InterPro" id="IPR036869">
    <property type="entry name" value="J_dom_sf"/>
</dbReference>
<reference evidence="5" key="2">
    <citation type="journal article" date="2012" name="Nature">
        <title>A physical, genetic and functional sequence assembly of the barley genome.</title>
        <authorList>
            <consortium name="The International Barley Genome Sequencing Consortium"/>
            <person name="Mayer K.F."/>
            <person name="Waugh R."/>
            <person name="Brown J.W."/>
            <person name="Schulman A."/>
            <person name="Langridge P."/>
            <person name="Platzer M."/>
            <person name="Fincher G.B."/>
            <person name="Muehlbauer G.J."/>
            <person name="Sato K."/>
            <person name="Close T.J."/>
            <person name="Wise R.P."/>
            <person name="Stein N."/>
        </authorList>
    </citation>
    <scope>NUCLEOTIDE SEQUENCE [LARGE SCALE GENOMIC DNA]</scope>
    <source>
        <strain evidence="5">cv. Morex</strain>
    </source>
</reference>
<dbReference type="InterPro" id="IPR053052">
    <property type="entry name" value="Imprinting_Balance_Reg"/>
</dbReference>
<dbReference type="PANTHER" id="PTHR45496">
    <property type="entry name" value="CHAPERONE DNAJ-DOMAIN SUPERFAMILY PROTEIN"/>
    <property type="match status" value="1"/>
</dbReference>
<evidence type="ECO:0000259" key="2">
    <source>
        <dbReference type="Pfam" id="PF23551"/>
    </source>
</evidence>
<feature type="compositionally biased region" description="Low complexity" evidence="1">
    <location>
        <begin position="306"/>
        <end position="316"/>
    </location>
</feature>
<accession>F2EE47</accession>
<feature type="region of interest" description="Disordered" evidence="1">
    <location>
        <begin position="519"/>
        <end position="546"/>
    </location>
</feature>
<organism evidence="3">
    <name type="scientific">Hordeum vulgare subsp. vulgare</name>
    <name type="common">Domesticated barley</name>
    <dbReference type="NCBI Taxonomy" id="112509"/>
    <lineage>
        <taxon>Eukaryota</taxon>
        <taxon>Viridiplantae</taxon>
        <taxon>Streptophyta</taxon>
        <taxon>Embryophyta</taxon>
        <taxon>Tracheophyta</taxon>
        <taxon>Spermatophyta</taxon>
        <taxon>Magnoliopsida</taxon>
        <taxon>Liliopsida</taxon>
        <taxon>Poales</taxon>
        <taxon>Poaceae</taxon>
        <taxon>BOP clade</taxon>
        <taxon>Pooideae</taxon>
        <taxon>Triticodae</taxon>
        <taxon>Triticeae</taxon>
        <taxon>Hordeinae</taxon>
        <taxon>Hordeum</taxon>
    </lineage>
</organism>
<evidence type="ECO:0000256" key="1">
    <source>
        <dbReference type="SAM" id="MobiDB-lite"/>
    </source>
</evidence>
<dbReference type="STRING" id="112509.F2EE47"/>
<feature type="domain" description="Zinc beta-ribbon" evidence="2">
    <location>
        <begin position="333"/>
        <end position="366"/>
    </location>
</feature>
<dbReference type="Pfam" id="PF23551">
    <property type="entry name" value="Zn_ribbon_20"/>
    <property type="match status" value="1"/>
</dbReference>
<feature type="region of interest" description="Disordered" evidence="1">
    <location>
        <begin position="150"/>
        <end position="322"/>
    </location>
</feature>
<dbReference type="PANTHER" id="PTHR45496:SF6">
    <property type="entry name" value="OS09G0463700 PROTEIN"/>
    <property type="match status" value="1"/>
</dbReference>
<dbReference type="Gramene" id="HORVU.MOREX.r2.5HG0403910.1">
    <property type="protein sequence ID" value="HORVU.MOREX.r2.5HG0403910.1.CDS.1"/>
    <property type="gene ID" value="HORVU.MOREX.r2.5HG0403910"/>
</dbReference>
<reference evidence="3" key="1">
    <citation type="journal article" date="2011" name="Plant Physiol.">
        <title>Comprehensive sequence analysis of 24,783 barley full-length cDNAs derived from 12 clone libraries.</title>
        <authorList>
            <person name="Matsumoto T."/>
            <person name="Tanaka T."/>
            <person name="Sakai H."/>
            <person name="Amano N."/>
            <person name="Kanamori H."/>
            <person name="Kurita K."/>
            <person name="Kikuta A."/>
            <person name="Kamiya K."/>
            <person name="Yamamoto M."/>
            <person name="Ikawa H."/>
            <person name="Fujii N."/>
            <person name="Hori K."/>
            <person name="Itoh T."/>
            <person name="Sato K."/>
        </authorList>
    </citation>
    <scope>NUCLEOTIDE SEQUENCE</scope>
    <source>
        <tissue evidence="3">Seed</tissue>
    </source>
</reference>
<dbReference type="AlphaFoldDB" id="F2EE47"/>
<keyword evidence="5" id="KW-1185">Reference proteome</keyword>
<gene>
    <name evidence="4" type="primary">LOC123398866</name>
</gene>
<feature type="compositionally biased region" description="Pro residues" evidence="1">
    <location>
        <begin position="285"/>
        <end position="305"/>
    </location>
</feature>
<dbReference type="KEGG" id="hvg:123398866"/>
<dbReference type="eggNOG" id="KOG0714">
    <property type="taxonomic scope" value="Eukaryota"/>
</dbReference>
<sequence length="546" mass="58028">MDPAAAAARRQADKWMSVAEKLLMARDLEGCKEFSSQAIAADPRTPGAEDLYAAADVLLASQRRRLPSGQPDPYAVLGLDPANPASRHPDVVHPKFRRLSLLLNRSHPDRPCSVYIAEAARLVADAWAFLSNAALKSALDAELDAAAAPRAPMQQPAVERRPQPSPPPQQSPVWAVPLPRPPPQRIPVRPAPQPTPPPQPTRLQAATQPSRPPQPSSMRAATQTPPPPQPSSLRAATQTPPPTQPSSLRAATQTPPLPQPSPPQPATQAQPPPHLSPLRAATKLPPSPQPSPLQPATQPPPPPQPSLLQAASQPPAGATAPPVEAATLPASTFWTLCKGCSHIHQYDRLYEARKLKCSSCHQPFVAEAMAEPPPIVPGTDMYYCTWGFFPIGFPGCPGFADLVNSQPQGSGQLSVPWLGANGGMEANGKVAAENGTPITIGAAGKETVSSEPSPEPLMHMEVEVPLVTEPAPEPLMRMRVGVPAVPEPVMPTRVEVPASPQPVMPTRVEVPAALEPVQRTRVSSVKVGAKKRGRPKGSKNKNKKKL</sequence>
<dbReference type="Gene3D" id="1.10.287.110">
    <property type="entry name" value="DnaJ domain"/>
    <property type="match status" value="1"/>
</dbReference>
<dbReference type="Proteomes" id="UP000011116">
    <property type="component" value="Chromosome 5H"/>
</dbReference>
<dbReference type="InterPro" id="IPR056988">
    <property type="entry name" value="Zn_ribbon_pln"/>
</dbReference>
<proteinExistence type="evidence at transcript level"/>
<dbReference type="RefSeq" id="XP_044949247.1">
    <property type="nucleotide sequence ID" value="XM_045093312.1"/>
</dbReference>
<feature type="compositionally biased region" description="Basic residues" evidence="1">
    <location>
        <begin position="528"/>
        <end position="546"/>
    </location>
</feature>
<dbReference type="ExpressionAtlas" id="F2EE47">
    <property type="expression patterns" value="baseline and differential"/>
</dbReference>
<evidence type="ECO:0000313" key="4">
    <source>
        <dbReference type="EnsemblPlants" id="HORVU.MOREX.r3.5HG0487540.1.CDS1"/>
    </source>
</evidence>
<dbReference type="EnsemblPlants" id="HORVU.MOREX.r3.5HG0487540.1">
    <property type="protein sequence ID" value="HORVU.MOREX.r3.5HG0487540.1.CDS1"/>
    <property type="gene ID" value="HORVU.MOREX.r3.5HG0487540"/>
</dbReference>
<dbReference type="EMBL" id="AK374423">
    <property type="protein sequence ID" value="BAK05619.1"/>
    <property type="molecule type" value="mRNA"/>
</dbReference>
<dbReference type="OMA" id="ACCHIHQ"/>
<evidence type="ECO:0000313" key="3">
    <source>
        <dbReference type="EMBL" id="BAK05619.1"/>
    </source>
</evidence>
<dbReference type="InterPro" id="IPR001623">
    <property type="entry name" value="DnaJ_domain"/>
</dbReference>
<dbReference type="GeneID" id="123398866"/>